<proteinExistence type="predicted"/>
<dbReference type="InterPro" id="IPR041581">
    <property type="entry name" value="Glyoxalase_6"/>
</dbReference>
<dbReference type="PANTHER" id="PTHR35908">
    <property type="entry name" value="HYPOTHETICAL FUSION PROTEIN"/>
    <property type="match status" value="1"/>
</dbReference>
<feature type="domain" description="Glyoxalase-like" evidence="1">
    <location>
        <begin position="131"/>
        <end position="234"/>
    </location>
</feature>
<reference evidence="2 3" key="1">
    <citation type="journal article" date="2019" name="Int. J. Syst. Evol. Microbiol.">
        <title>The Global Catalogue of Microorganisms (GCM) 10K type strain sequencing project: providing services to taxonomists for standard genome sequencing and annotation.</title>
        <authorList>
            <consortium name="The Broad Institute Genomics Platform"/>
            <consortium name="The Broad Institute Genome Sequencing Center for Infectious Disease"/>
            <person name="Wu L."/>
            <person name="Ma J."/>
        </authorList>
    </citation>
    <scope>NUCLEOTIDE SEQUENCE [LARGE SCALE GENOMIC DNA]</scope>
    <source>
        <strain evidence="2 3">JCM 13008</strain>
    </source>
</reference>
<protein>
    <recommendedName>
        <fullName evidence="1">Glyoxalase-like domain-containing protein</fullName>
    </recommendedName>
</protein>
<dbReference type="EMBL" id="BAAALG010000012">
    <property type="protein sequence ID" value="GAA1110160.1"/>
    <property type="molecule type" value="Genomic_DNA"/>
</dbReference>
<comment type="caution">
    <text evidence="2">The sequence shown here is derived from an EMBL/GenBank/DDBJ whole genome shotgun (WGS) entry which is preliminary data.</text>
</comment>
<dbReference type="CDD" id="cd06587">
    <property type="entry name" value="VOC"/>
    <property type="match status" value="1"/>
</dbReference>
<feature type="domain" description="Glyoxalase-like" evidence="1">
    <location>
        <begin position="15"/>
        <end position="110"/>
    </location>
</feature>
<sequence>MVTPHWITIFRDLPAEGADAAADYWAAATGTRLSPWRGVHGEFASLLPVEGDPILRVQKVADGPGGVHLDLHVRDPRTAADEAIALGAVEVEDRGYVSLTSPGGIAFCFVSERLSRPPVTDVGGHRTAIDQICLDLPAARFRPELQFWSELTGWTAGSSERHPEFAWFEAPGLPVSIMVQRLGEPTSVARAHLDGRTSDLAAERARQEALGAVVESNEGWLILRDPWGLPYCVIEQSDW</sequence>
<dbReference type="PANTHER" id="PTHR35908:SF1">
    <property type="entry name" value="CONSERVED PROTEIN"/>
    <property type="match status" value="1"/>
</dbReference>
<name>A0ABN1TZP8_9ACTN</name>
<accession>A0ABN1TZP8</accession>
<evidence type="ECO:0000313" key="2">
    <source>
        <dbReference type="EMBL" id="GAA1110160.1"/>
    </source>
</evidence>
<dbReference type="SUPFAM" id="SSF54593">
    <property type="entry name" value="Glyoxalase/Bleomycin resistance protein/Dihydroxybiphenyl dioxygenase"/>
    <property type="match status" value="2"/>
</dbReference>
<dbReference type="Proteomes" id="UP001501581">
    <property type="component" value="Unassembled WGS sequence"/>
</dbReference>
<evidence type="ECO:0000259" key="1">
    <source>
        <dbReference type="Pfam" id="PF18029"/>
    </source>
</evidence>
<dbReference type="InterPro" id="IPR029068">
    <property type="entry name" value="Glyas_Bleomycin-R_OHBP_Dase"/>
</dbReference>
<gene>
    <name evidence="2" type="ORF">GCM10009668_33450</name>
</gene>
<keyword evidence="3" id="KW-1185">Reference proteome</keyword>
<dbReference type="Gene3D" id="3.10.180.10">
    <property type="entry name" value="2,3-Dihydroxybiphenyl 1,2-Dioxygenase, domain 1"/>
    <property type="match status" value="2"/>
</dbReference>
<dbReference type="RefSeq" id="WP_343995992.1">
    <property type="nucleotide sequence ID" value="NZ_BAAALG010000012.1"/>
</dbReference>
<dbReference type="Pfam" id="PF18029">
    <property type="entry name" value="Glyoxalase_6"/>
    <property type="match status" value="2"/>
</dbReference>
<evidence type="ECO:0000313" key="3">
    <source>
        <dbReference type="Proteomes" id="UP001501581"/>
    </source>
</evidence>
<organism evidence="2 3">
    <name type="scientific">Nocardioides dubius</name>
    <dbReference type="NCBI Taxonomy" id="317019"/>
    <lineage>
        <taxon>Bacteria</taxon>
        <taxon>Bacillati</taxon>
        <taxon>Actinomycetota</taxon>
        <taxon>Actinomycetes</taxon>
        <taxon>Propionibacteriales</taxon>
        <taxon>Nocardioidaceae</taxon>
        <taxon>Nocardioides</taxon>
    </lineage>
</organism>